<proteinExistence type="predicted"/>
<evidence type="ECO:0000313" key="1">
    <source>
        <dbReference type="EMBL" id="SER47511.1"/>
    </source>
</evidence>
<name>A0A1H9PH21_9ACTN</name>
<dbReference type="AlphaFoldDB" id="A0A1H9PH21"/>
<accession>A0A1H9PH21</accession>
<dbReference type="Proteomes" id="UP000182841">
    <property type="component" value="Unassembled WGS sequence"/>
</dbReference>
<evidence type="ECO:0000313" key="2">
    <source>
        <dbReference type="Proteomes" id="UP000182841"/>
    </source>
</evidence>
<sequence>MSASAPMGVVKQQWWGRPFWLNGHMDLGESWAYRAAPKDLGSDVRRVEIVRMSGSGRSERAHVRFVDGDEAGLQERVGPDVFWRDGRT</sequence>
<organism evidence="1 2">
    <name type="scientific">Streptomyces qinglanensis</name>
    <dbReference type="NCBI Taxonomy" id="943816"/>
    <lineage>
        <taxon>Bacteria</taxon>
        <taxon>Bacillati</taxon>
        <taxon>Actinomycetota</taxon>
        <taxon>Actinomycetes</taxon>
        <taxon>Kitasatosporales</taxon>
        <taxon>Streptomycetaceae</taxon>
        <taxon>Streptomyces</taxon>
    </lineage>
</organism>
<reference evidence="2" key="1">
    <citation type="submission" date="2016-10" db="EMBL/GenBank/DDBJ databases">
        <authorList>
            <person name="Varghese N."/>
            <person name="Submissions S."/>
        </authorList>
    </citation>
    <scope>NUCLEOTIDE SEQUENCE [LARGE SCALE GENOMIC DNA]</scope>
    <source>
        <strain evidence="2">CGMCC 4.6825</strain>
    </source>
</reference>
<dbReference type="EMBL" id="FOGO01000002">
    <property type="protein sequence ID" value="SER47511.1"/>
    <property type="molecule type" value="Genomic_DNA"/>
</dbReference>
<protein>
    <submittedName>
        <fullName evidence="1">Uncharacterized protein</fullName>
    </submittedName>
</protein>
<keyword evidence="2" id="KW-1185">Reference proteome</keyword>
<gene>
    <name evidence="1" type="ORF">SAMN05421870_10213</name>
</gene>